<keyword evidence="6" id="KW-0805">Transcription regulation</keyword>
<dbReference type="GO" id="GO:0003700">
    <property type="term" value="F:DNA-binding transcription factor activity"/>
    <property type="evidence" value="ECO:0007669"/>
    <property type="project" value="InterPro"/>
</dbReference>
<dbReference type="SMART" id="SM00399">
    <property type="entry name" value="ZnF_C4"/>
    <property type="match status" value="1"/>
</dbReference>
<evidence type="ECO:0000256" key="7">
    <source>
        <dbReference type="ARBA" id="ARBA00023125"/>
    </source>
</evidence>
<dbReference type="FunFam" id="3.30.50.10:FF:000030">
    <property type="entry name" value="Nuclear Hormone Receptor family"/>
    <property type="match status" value="1"/>
</dbReference>
<evidence type="ECO:0000259" key="11">
    <source>
        <dbReference type="PROSITE" id="PS51030"/>
    </source>
</evidence>
<gene>
    <name evidence="12" type="ORF">PENTCL1PPCAC_3932</name>
</gene>
<evidence type="ECO:0000256" key="9">
    <source>
        <dbReference type="ARBA" id="ARBA00023170"/>
    </source>
</evidence>
<dbReference type="PRINTS" id="PR00047">
    <property type="entry name" value="STROIDFINGER"/>
</dbReference>
<dbReference type="InterPro" id="IPR013088">
    <property type="entry name" value="Znf_NHR/GATA"/>
</dbReference>
<comment type="subcellular location">
    <subcellularLocation>
        <location evidence="1">Nucleus</location>
    </subcellularLocation>
</comment>
<dbReference type="InterPro" id="IPR050274">
    <property type="entry name" value="Nuclear_hormone_rcpt_NR2"/>
</dbReference>
<keyword evidence="7" id="KW-0238">DNA-binding</keyword>
<organism evidence="12 13">
    <name type="scientific">Pristionchus entomophagus</name>
    <dbReference type="NCBI Taxonomy" id="358040"/>
    <lineage>
        <taxon>Eukaryota</taxon>
        <taxon>Metazoa</taxon>
        <taxon>Ecdysozoa</taxon>
        <taxon>Nematoda</taxon>
        <taxon>Chromadorea</taxon>
        <taxon>Rhabditida</taxon>
        <taxon>Rhabditina</taxon>
        <taxon>Diplogasteromorpha</taxon>
        <taxon>Diplogasteroidea</taxon>
        <taxon>Neodiplogasteridae</taxon>
        <taxon>Pristionchus</taxon>
    </lineage>
</organism>
<dbReference type="Proteomes" id="UP001432027">
    <property type="component" value="Unassembled WGS sequence"/>
</dbReference>
<sequence length="256" mass="29354">MNIVELDGYVENYSGYTDPETDLPSSSVYSSNHVASGEVACRSPSANRDRRSKKGDEQVRDCLEACRVCGDKSTGYHYDIPSCNGCKSFFRRTLLDERRFVCENGNCTVLPKSRKDQKRRQCRACRFKKCVDIGMNPLGLVMGVEEGREALRVALKRHEPHFEIPNKLLAFDDRVNRIVDNLMYIEFRHQSLRRSDQNPLPTNPQTIVDLLQRHSAMGQPHQDMQGWPLPQTQTRDVMSLEEHAQLRICLPKITDV</sequence>
<dbReference type="CDD" id="cd06960">
    <property type="entry name" value="NR_DBD_HNF4A"/>
    <property type="match status" value="1"/>
</dbReference>
<protein>
    <recommendedName>
        <fullName evidence="11">Nuclear receptor domain-containing protein</fullName>
    </recommendedName>
</protein>
<dbReference type="PROSITE" id="PS00031">
    <property type="entry name" value="NUCLEAR_REC_DBD_1"/>
    <property type="match status" value="1"/>
</dbReference>
<evidence type="ECO:0000313" key="13">
    <source>
        <dbReference type="Proteomes" id="UP001432027"/>
    </source>
</evidence>
<dbReference type="InterPro" id="IPR049636">
    <property type="entry name" value="HNF4-like_DBD"/>
</dbReference>
<accession>A0AAV5SGF4</accession>
<proteinExistence type="inferred from homology"/>
<keyword evidence="10" id="KW-0539">Nucleus</keyword>
<keyword evidence="3" id="KW-0479">Metal-binding</keyword>
<keyword evidence="5" id="KW-0862">Zinc</keyword>
<evidence type="ECO:0000256" key="2">
    <source>
        <dbReference type="ARBA" id="ARBA00005993"/>
    </source>
</evidence>
<keyword evidence="13" id="KW-1185">Reference proteome</keyword>
<dbReference type="InterPro" id="IPR001628">
    <property type="entry name" value="Znf_hrmn_rcpt"/>
</dbReference>
<dbReference type="SUPFAM" id="SSF57716">
    <property type="entry name" value="Glucocorticoid receptor-like (DNA-binding domain)"/>
    <property type="match status" value="1"/>
</dbReference>
<keyword evidence="4" id="KW-0863">Zinc-finger</keyword>
<evidence type="ECO:0000256" key="5">
    <source>
        <dbReference type="ARBA" id="ARBA00022833"/>
    </source>
</evidence>
<keyword evidence="8" id="KW-0804">Transcription</keyword>
<dbReference type="GO" id="GO:0000978">
    <property type="term" value="F:RNA polymerase II cis-regulatory region sequence-specific DNA binding"/>
    <property type="evidence" value="ECO:0007669"/>
    <property type="project" value="InterPro"/>
</dbReference>
<dbReference type="PANTHER" id="PTHR24083">
    <property type="entry name" value="NUCLEAR HORMONE RECEPTOR"/>
    <property type="match status" value="1"/>
</dbReference>
<name>A0AAV5SGF4_9BILA</name>
<reference evidence="12" key="1">
    <citation type="submission" date="2023-10" db="EMBL/GenBank/DDBJ databases">
        <title>Genome assembly of Pristionchus species.</title>
        <authorList>
            <person name="Yoshida K."/>
            <person name="Sommer R.J."/>
        </authorList>
    </citation>
    <scope>NUCLEOTIDE SEQUENCE</scope>
    <source>
        <strain evidence="12">RS0144</strain>
    </source>
</reference>
<comment type="similarity">
    <text evidence="2">Belongs to the nuclear hormone receptor family.</text>
</comment>
<dbReference type="PROSITE" id="PS51030">
    <property type="entry name" value="NUCLEAR_REC_DBD_2"/>
    <property type="match status" value="1"/>
</dbReference>
<dbReference type="Gene3D" id="3.30.50.10">
    <property type="entry name" value="Erythroid Transcription Factor GATA-1, subunit A"/>
    <property type="match status" value="1"/>
</dbReference>
<dbReference type="EMBL" id="BTSX01000001">
    <property type="protein sequence ID" value="GMS81757.1"/>
    <property type="molecule type" value="Genomic_DNA"/>
</dbReference>
<evidence type="ECO:0000256" key="8">
    <source>
        <dbReference type="ARBA" id="ARBA00023163"/>
    </source>
</evidence>
<evidence type="ECO:0000256" key="1">
    <source>
        <dbReference type="ARBA" id="ARBA00004123"/>
    </source>
</evidence>
<evidence type="ECO:0000256" key="3">
    <source>
        <dbReference type="ARBA" id="ARBA00022723"/>
    </source>
</evidence>
<feature type="non-terminal residue" evidence="12">
    <location>
        <position position="256"/>
    </location>
</feature>
<comment type="caution">
    <text evidence="12">The sequence shown here is derived from an EMBL/GenBank/DDBJ whole genome shotgun (WGS) entry which is preliminary data.</text>
</comment>
<dbReference type="GO" id="GO:0008270">
    <property type="term" value="F:zinc ion binding"/>
    <property type="evidence" value="ECO:0007669"/>
    <property type="project" value="UniProtKB-KW"/>
</dbReference>
<dbReference type="AlphaFoldDB" id="A0AAV5SGF4"/>
<evidence type="ECO:0000256" key="4">
    <source>
        <dbReference type="ARBA" id="ARBA00022771"/>
    </source>
</evidence>
<keyword evidence="9" id="KW-0675">Receptor</keyword>
<dbReference type="Pfam" id="PF00105">
    <property type="entry name" value="zf-C4"/>
    <property type="match status" value="1"/>
</dbReference>
<evidence type="ECO:0000313" key="12">
    <source>
        <dbReference type="EMBL" id="GMS81757.1"/>
    </source>
</evidence>
<dbReference type="GO" id="GO:0005634">
    <property type="term" value="C:nucleus"/>
    <property type="evidence" value="ECO:0007669"/>
    <property type="project" value="UniProtKB-SubCell"/>
</dbReference>
<evidence type="ECO:0000256" key="10">
    <source>
        <dbReference type="ARBA" id="ARBA00023242"/>
    </source>
</evidence>
<evidence type="ECO:0000256" key="6">
    <source>
        <dbReference type="ARBA" id="ARBA00023015"/>
    </source>
</evidence>
<feature type="domain" description="Nuclear receptor" evidence="11">
    <location>
        <begin position="63"/>
        <end position="142"/>
    </location>
</feature>